<reference evidence="1" key="2">
    <citation type="journal article" date="2022" name="Microb. Genom.">
        <title>A chromosome-scale genome assembly of the tomato pathogen Cladosporium fulvum reveals a compartmentalized genome architecture and the presence of a dispensable chromosome.</title>
        <authorList>
            <person name="Zaccaron A.Z."/>
            <person name="Chen L.H."/>
            <person name="Samaras A."/>
            <person name="Stergiopoulos I."/>
        </authorList>
    </citation>
    <scope>NUCLEOTIDE SEQUENCE</scope>
    <source>
        <strain evidence="1">Race5_Kim</strain>
    </source>
</reference>
<dbReference type="KEGG" id="ffu:CLAFUR5_08324"/>
<sequence length="220" mass="25143">MAAPTSTTQSPGDKVSKTTEILESILLEVNDMQTILLSQRVSKSFNATIHGSFKLRRILWFEPTPSAEQDESFPKINPLLAKCHTNANIQVLTTGIMAQNRTDMLGNYNYVEVRVMARKDESSWMRMLPFQIELKGKWALACPFVCDEREGREQPAKWTFRDEKDDIWLAPEHSEEYVGKGVWITKCTMLGQVKKLMTIREMFEAADNGVVAEREPRLSL</sequence>
<dbReference type="GeneID" id="71988202"/>
<dbReference type="EMBL" id="CP090165">
    <property type="protein sequence ID" value="UJO15435.1"/>
    <property type="molecule type" value="Genomic_DNA"/>
</dbReference>
<keyword evidence="2" id="KW-1185">Reference proteome</keyword>
<dbReference type="Proteomes" id="UP000756132">
    <property type="component" value="Chromosome 3"/>
</dbReference>
<dbReference type="OMA" id="LACPFVC"/>
<protein>
    <recommendedName>
        <fullName evidence="3">F-box domain-containing protein</fullName>
    </recommendedName>
</protein>
<dbReference type="RefSeq" id="XP_047759801.1">
    <property type="nucleotide sequence ID" value="XM_047907472.1"/>
</dbReference>
<evidence type="ECO:0000313" key="2">
    <source>
        <dbReference type="Proteomes" id="UP000756132"/>
    </source>
</evidence>
<dbReference type="AlphaFoldDB" id="A0A9Q8P6S2"/>
<dbReference type="OrthoDB" id="3631417at2759"/>
<gene>
    <name evidence="1" type="ORF">CLAFUR5_08324</name>
</gene>
<proteinExistence type="predicted"/>
<evidence type="ECO:0008006" key="3">
    <source>
        <dbReference type="Google" id="ProtNLM"/>
    </source>
</evidence>
<accession>A0A9Q8P6S2</accession>
<name>A0A9Q8P6S2_PASFU</name>
<evidence type="ECO:0000313" key="1">
    <source>
        <dbReference type="EMBL" id="UJO15435.1"/>
    </source>
</evidence>
<reference evidence="1" key="1">
    <citation type="submission" date="2021-12" db="EMBL/GenBank/DDBJ databases">
        <authorList>
            <person name="Zaccaron A."/>
            <person name="Stergiopoulos I."/>
        </authorList>
    </citation>
    <scope>NUCLEOTIDE SEQUENCE</scope>
    <source>
        <strain evidence="1">Race5_Kim</strain>
    </source>
</reference>
<organism evidence="1 2">
    <name type="scientific">Passalora fulva</name>
    <name type="common">Tomato leaf mold</name>
    <name type="synonym">Cladosporium fulvum</name>
    <dbReference type="NCBI Taxonomy" id="5499"/>
    <lineage>
        <taxon>Eukaryota</taxon>
        <taxon>Fungi</taxon>
        <taxon>Dikarya</taxon>
        <taxon>Ascomycota</taxon>
        <taxon>Pezizomycotina</taxon>
        <taxon>Dothideomycetes</taxon>
        <taxon>Dothideomycetidae</taxon>
        <taxon>Mycosphaerellales</taxon>
        <taxon>Mycosphaerellaceae</taxon>
        <taxon>Fulvia</taxon>
    </lineage>
</organism>